<keyword evidence="8" id="KW-1185">Reference proteome</keyword>
<dbReference type="CDD" id="cd05301">
    <property type="entry name" value="GDH"/>
    <property type="match status" value="1"/>
</dbReference>
<name>A0AAU9CKS2_9GAMM</name>
<dbReference type="Pfam" id="PF02826">
    <property type="entry name" value="2-Hacid_dh_C"/>
    <property type="match status" value="1"/>
</dbReference>
<dbReference type="Gene3D" id="3.40.50.720">
    <property type="entry name" value="NAD(P)-binding Rossmann-like Domain"/>
    <property type="match status" value="2"/>
</dbReference>
<protein>
    <submittedName>
        <fullName evidence="7">Glyoxylate reductase</fullName>
        <ecNumber evidence="7">1.1.1.26</ecNumber>
    </submittedName>
</protein>
<dbReference type="GO" id="GO:0030267">
    <property type="term" value="F:glyoxylate reductase (NADPH) activity"/>
    <property type="evidence" value="ECO:0007669"/>
    <property type="project" value="TreeGrafter"/>
</dbReference>
<gene>
    <name evidence="7" type="ORF">MIN45_P0575</name>
</gene>
<dbReference type="PROSITE" id="PS00671">
    <property type="entry name" value="D_2_HYDROXYACID_DH_3"/>
    <property type="match status" value="1"/>
</dbReference>
<proteinExistence type="inferred from homology"/>
<dbReference type="SUPFAM" id="SSF52283">
    <property type="entry name" value="Formate/glycerate dehydrogenase catalytic domain-like"/>
    <property type="match status" value="1"/>
</dbReference>
<dbReference type="InterPro" id="IPR036291">
    <property type="entry name" value="NAD(P)-bd_dom_sf"/>
</dbReference>
<dbReference type="InterPro" id="IPR050223">
    <property type="entry name" value="D-isomer_2-hydroxyacid_DH"/>
</dbReference>
<dbReference type="GO" id="GO:0051287">
    <property type="term" value="F:NAD binding"/>
    <property type="evidence" value="ECO:0007669"/>
    <property type="project" value="InterPro"/>
</dbReference>
<reference evidence="8" key="1">
    <citation type="journal article" date="2024" name="Int. J. Syst. Evol. Microbiol.">
        <title>Methylomarinovum tepidoasis sp. nov., a moderately thermophilic methanotroph of the family Methylothermaceae isolated from a deep-sea hydrothermal field.</title>
        <authorList>
            <person name="Hirayama H."/>
            <person name="Takaki Y."/>
            <person name="Abe M."/>
            <person name="Miyazaki M."/>
            <person name="Uematsu K."/>
            <person name="Matsui Y."/>
            <person name="Takai K."/>
        </authorList>
    </citation>
    <scope>NUCLEOTIDE SEQUENCE [LARGE SCALE GENOMIC DNA]</scope>
    <source>
        <strain evidence="8">IN45</strain>
    </source>
</reference>
<dbReference type="PROSITE" id="PS00670">
    <property type="entry name" value="D_2_HYDROXYACID_DH_2"/>
    <property type="match status" value="1"/>
</dbReference>
<dbReference type="KEGG" id="meiy:MIN45_P0575"/>
<dbReference type="GO" id="GO:0005829">
    <property type="term" value="C:cytosol"/>
    <property type="evidence" value="ECO:0007669"/>
    <property type="project" value="TreeGrafter"/>
</dbReference>
<dbReference type="Pfam" id="PF00389">
    <property type="entry name" value="2-Hacid_dh"/>
    <property type="match status" value="1"/>
</dbReference>
<evidence type="ECO:0000256" key="4">
    <source>
        <dbReference type="RuleBase" id="RU003719"/>
    </source>
</evidence>
<dbReference type="InterPro" id="IPR006140">
    <property type="entry name" value="D-isomer_DH_NAD-bd"/>
</dbReference>
<dbReference type="InterPro" id="IPR006139">
    <property type="entry name" value="D-isomer_2_OHA_DH_cat_dom"/>
</dbReference>
<keyword evidence="3" id="KW-0520">NAD</keyword>
<organism evidence="7 8">
    <name type="scientific">Methylomarinovum tepidoasis</name>
    <dbReference type="NCBI Taxonomy" id="2840183"/>
    <lineage>
        <taxon>Bacteria</taxon>
        <taxon>Pseudomonadati</taxon>
        <taxon>Pseudomonadota</taxon>
        <taxon>Gammaproteobacteria</taxon>
        <taxon>Methylococcales</taxon>
        <taxon>Methylothermaceae</taxon>
        <taxon>Methylomarinovum</taxon>
    </lineage>
</organism>
<feature type="domain" description="D-isomer specific 2-hydroxyacid dehydrogenase NAD-binding" evidence="6">
    <location>
        <begin position="109"/>
        <end position="289"/>
    </location>
</feature>
<dbReference type="EMBL" id="AP024718">
    <property type="protein sequence ID" value="BCX88207.1"/>
    <property type="molecule type" value="Genomic_DNA"/>
</dbReference>
<feature type="domain" description="D-isomer specific 2-hydroxyacid dehydrogenase catalytic" evidence="5">
    <location>
        <begin position="16"/>
        <end position="320"/>
    </location>
</feature>
<dbReference type="PANTHER" id="PTHR10996">
    <property type="entry name" value="2-HYDROXYACID DEHYDROGENASE-RELATED"/>
    <property type="match status" value="1"/>
</dbReference>
<dbReference type="SUPFAM" id="SSF51735">
    <property type="entry name" value="NAD(P)-binding Rossmann-fold domains"/>
    <property type="match status" value="1"/>
</dbReference>
<keyword evidence="2 4" id="KW-0560">Oxidoreductase</keyword>
<evidence type="ECO:0000256" key="2">
    <source>
        <dbReference type="ARBA" id="ARBA00023002"/>
    </source>
</evidence>
<dbReference type="GO" id="GO:0016618">
    <property type="term" value="F:hydroxypyruvate reductase [NAD(P)H] activity"/>
    <property type="evidence" value="ECO:0007669"/>
    <property type="project" value="TreeGrafter"/>
</dbReference>
<evidence type="ECO:0000256" key="3">
    <source>
        <dbReference type="ARBA" id="ARBA00023027"/>
    </source>
</evidence>
<sequence length="321" mass="35316">MTRILLTARWPQAVEAELARRFEVAFNPDDHPFSREELKQALQNYEIVCPTVVDPLDREMLSVEPLRCRLLANFGVGVNHIDLETARKRGITVTNTPGVLTDCTADLAMTLLLMTARRAGEGERLVRAGRWQGWRPTQLLGTNVTGKTLGIVGMGRIGRAVARRARHGFGMRILYVHPRPLAPEDLAGLEAQACDSLDAMLPQCDFVSIHCPGGAKNYHLIDADRLSRMKPGSFLVNTARGDVVDTDALIAALDHGPLRGAGLDVHENEPNVDPRLLQREDVVLLPHLGSATQETREAMGRRVLANLTAFLAGREPPDRVV</sequence>
<dbReference type="FunFam" id="3.40.50.720:FF:000203">
    <property type="entry name" value="D-3-phosphoglycerate dehydrogenase (SerA)"/>
    <property type="match status" value="1"/>
</dbReference>
<accession>A0AAU9CKS2</accession>
<evidence type="ECO:0000259" key="6">
    <source>
        <dbReference type="Pfam" id="PF02826"/>
    </source>
</evidence>
<evidence type="ECO:0000313" key="8">
    <source>
        <dbReference type="Proteomes" id="UP001321450"/>
    </source>
</evidence>
<dbReference type="PANTHER" id="PTHR10996:SF283">
    <property type="entry name" value="GLYOXYLATE_HYDROXYPYRUVATE REDUCTASE B"/>
    <property type="match status" value="1"/>
</dbReference>
<dbReference type="RefSeq" id="WP_286293289.1">
    <property type="nucleotide sequence ID" value="NZ_AP024718.1"/>
</dbReference>
<dbReference type="GO" id="GO:0047964">
    <property type="term" value="F:glyoxylate reductase (NADH) activity"/>
    <property type="evidence" value="ECO:0007669"/>
    <property type="project" value="UniProtKB-EC"/>
</dbReference>
<evidence type="ECO:0000313" key="7">
    <source>
        <dbReference type="EMBL" id="BCX88207.1"/>
    </source>
</evidence>
<dbReference type="Proteomes" id="UP001321450">
    <property type="component" value="Chromosome"/>
</dbReference>
<dbReference type="InterPro" id="IPR029753">
    <property type="entry name" value="D-isomer_DH_CS"/>
</dbReference>
<comment type="similarity">
    <text evidence="1 4">Belongs to the D-isomer specific 2-hydroxyacid dehydrogenase family.</text>
</comment>
<dbReference type="EC" id="1.1.1.26" evidence="7"/>
<evidence type="ECO:0000259" key="5">
    <source>
        <dbReference type="Pfam" id="PF00389"/>
    </source>
</evidence>
<evidence type="ECO:0000256" key="1">
    <source>
        <dbReference type="ARBA" id="ARBA00005854"/>
    </source>
</evidence>
<dbReference type="AlphaFoldDB" id="A0AAU9CKS2"/>